<evidence type="ECO:0000256" key="2">
    <source>
        <dbReference type="ARBA" id="ARBA00022692"/>
    </source>
</evidence>
<feature type="transmembrane region" description="Helical" evidence="8">
    <location>
        <begin position="321"/>
        <end position="343"/>
    </location>
</feature>
<dbReference type="Pfam" id="PF00672">
    <property type="entry name" value="HAMP"/>
    <property type="match status" value="1"/>
</dbReference>
<gene>
    <name evidence="11" type="ORF">SAMN02745857_00861</name>
</gene>
<keyword evidence="3 8" id="KW-1133">Transmembrane helix</keyword>
<dbReference type="InterPro" id="IPR003660">
    <property type="entry name" value="HAMP_dom"/>
</dbReference>
<evidence type="ECO:0000256" key="6">
    <source>
        <dbReference type="ARBA" id="ARBA00029447"/>
    </source>
</evidence>
<name>A0A1W1X8K7_9NEIS</name>
<comment type="subcellular location">
    <subcellularLocation>
        <location evidence="1">Membrane</location>
        <topology evidence="1">Multi-pass membrane protein</topology>
    </subcellularLocation>
</comment>
<dbReference type="GO" id="GO:0006935">
    <property type="term" value="P:chemotaxis"/>
    <property type="evidence" value="ECO:0007669"/>
    <property type="project" value="UniProtKB-ARBA"/>
</dbReference>
<dbReference type="OrthoDB" id="343520at2"/>
<dbReference type="SUPFAM" id="SSF58104">
    <property type="entry name" value="Methyl-accepting chemotaxis protein (MCP) signaling domain"/>
    <property type="match status" value="1"/>
</dbReference>
<protein>
    <submittedName>
        <fullName evidence="11">Methyl-accepting chemotaxis protein</fullName>
    </submittedName>
</protein>
<dbReference type="Proteomes" id="UP000192761">
    <property type="component" value="Unassembled WGS sequence"/>
</dbReference>
<dbReference type="PANTHER" id="PTHR32089:SF119">
    <property type="entry name" value="METHYL-ACCEPTING CHEMOTAXIS PROTEIN CTPL"/>
    <property type="match status" value="1"/>
</dbReference>
<dbReference type="RefSeq" id="WP_084089315.1">
    <property type="nucleotide sequence ID" value="NZ_FWXD01000004.1"/>
</dbReference>
<evidence type="ECO:0000256" key="4">
    <source>
        <dbReference type="ARBA" id="ARBA00023136"/>
    </source>
</evidence>
<sequence length="674" mass="70507">MSDLLFAPAARLSARLPFRRKFQLLLLVAIVPIALLLWNNVSYLLASIQHDKMAQRGAVYLETLVPLTSGLATHRGLAARALGGDAAVADKLGKVETALDQQLGLIDAAAVPVDGKPWQGELDAIRSDWQTLRSQWHGMKPPQSFAAHSALVARVAELRHRIAGDTGLLLETDPDAYFVNVAVVDSLPQVHEALAQMRGTVGGMAAAGSADERRLGQLAVLDNGPLAQALRRMDSNLAQARQHDGIAALVQEWQTLHTGIDALRSQLVAPLLGSGQLSQSADGYFSAFTGRLEALDQFGQHSRSQLQAAMQQRLNASVRTAVLETGVALGFTLLALWLIAGFARDVSQRASQVRRGMQALANGDFAARINAGGGDELGQVAQSADQLANELSSIIRDIRSGAHDLKQASDSISQASAEVAEFTHAQSSSASAMAAAVEQFTVSINHMAAHALDAHALSGEAGRASTEGGNTIDQTVAGIRDMAQAMRSAANAVGALGERAGEISGIAGVIKEIAGQTNLLALNAAIEAARAGESGRGFAVVADEVRKLAERTTQATQQIDATIGHIQIGTNQAIDGMELGMARVDQGVSLANQAGDAIAQIRDGSGRVLSVVTDISDGLKEQSAVATTVAGQVEHIAQMSENNSRAAESCAATAEQVRALAVALENKVAVFQVA</sequence>
<dbReference type="FunFam" id="1.10.287.950:FF:000001">
    <property type="entry name" value="Methyl-accepting chemotaxis sensory transducer"/>
    <property type="match status" value="1"/>
</dbReference>
<dbReference type="AlphaFoldDB" id="A0A1W1X8K7"/>
<evidence type="ECO:0000256" key="8">
    <source>
        <dbReference type="SAM" id="Phobius"/>
    </source>
</evidence>
<organism evidence="11 12">
    <name type="scientific">Andreprevotia lacus DSM 23236</name>
    <dbReference type="NCBI Taxonomy" id="1121001"/>
    <lineage>
        <taxon>Bacteria</taxon>
        <taxon>Pseudomonadati</taxon>
        <taxon>Pseudomonadota</taxon>
        <taxon>Betaproteobacteria</taxon>
        <taxon>Neisseriales</taxon>
        <taxon>Chitinibacteraceae</taxon>
        <taxon>Andreprevotia</taxon>
    </lineage>
</organism>
<keyword evidence="12" id="KW-1185">Reference proteome</keyword>
<evidence type="ECO:0000259" key="9">
    <source>
        <dbReference type="PROSITE" id="PS50111"/>
    </source>
</evidence>
<dbReference type="STRING" id="1121001.SAMN02745857_00861"/>
<dbReference type="EMBL" id="FWXD01000004">
    <property type="protein sequence ID" value="SMC20203.1"/>
    <property type="molecule type" value="Genomic_DNA"/>
</dbReference>
<dbReference type="PANTHER" id="PTHR32089">
    <property type="entry name" value="METHYL-ACCEPTING CHEMOTAXIS PROTEIN MCPB"/>
    <property type="match status" value="1"/>
</dbReference>
<dbReference type="SMART" id="SM00283">
    <property type="entry name" value="MA"/>
    <property type="match status" value="1"/>
</dbReference>
<evidence type="ECO:0000313" key="11">
    <source>
        <dbReference type="EMBL" id="SMC20203.1"/>
    </source>
</evidence>
<dbReference type="SMART" id="SM00304">
    <property type="entry name" value="HAMP"/>
    <property type="match status" value="2"/>
</dbReference>
<feature type="domain" description="Methyl-accepting transducer" evidence="9">
    <location>
        <begin position="401"/>
        <end position="637"/>
    </location>
</feature>
<dbReference type="GO" id="GO:0007165">
    <property type="term" value="P:signal transduction"/>
    <property type="evidence" value="ECO:0007669"/>
    <property type="project" value="UniProtKB-KW"/>
</dbReference>
<dbReference type="Pfam" id="PF00015">
    <property type="entry name" value="MCPsignal"/>
    <property type="match status" value="1"/>
</dbReference>
<evidence type="ECO:0000259" key="10">
    <source>
        <dbReference type="PROSITE" id="PS50885"/>
    </source>
</evidence>
<feature type="domain" description="HAMP" evidence="10">
    <location>
        <begin position="344"/>
        <end position="396"/>
    </location>
</feature>
<evidence type="ECO:0000256" key="7">
    <source>
        <dbReference type="PROSITE-ProRule" id="PRU00284"/>
    </source>
</evidence>
<dbReference type="PROSITE" id="PS50111">
    <property type="entry name" value="CHEMOTAXIS_TRANSDUC_2"/>
    <property type="match status" value="1"/>
</dbReference>
<dbReference type="GO" id="GO:0016020">
    <property type="term" value="C:membrane"/>
    <property type="evidence" value="ECO:0007669"/>
    <property type="project" value="UniProtKB-SubCell"/>
</dbReference>
<evidence type="ECO:0000256" key="5">
    <source>
        <dbReference type="ARBA" id="ARBA00023224"/>
    </source>
</evidence>
<keyword evidence="2 8" id="KW-0812">Transmembrane</keyword>
<dbReference type="InterPro" id="IPR004089">
    <property type="entry name" value="MCPsignal_dom"/>
</dbReference>
<accession>A0A1W1X8K7</accession>
<dbReference type="PROSITE" id="PS50885">
    <property type="entry name" value="HAMP"/>
    <property type="match status" value="1"/>
</dbReference>
<reference evidence="11 12" key="1">
    <citation type="submission" date="2017-04" db="EMBL/GenBank/DDBJ databases">
        <authorList>
            <person name="Afonso C.L."/>
            <person name="Miller P.J."/>
            <person name="Scott M.A."/>
            <person name="Spackman E."/>
            <person name="Goraichik I."/>
            <person name="Dimitrov K.M."/>
            <person name="Suarez D.L."/>
            <person name="Swayne D.E."/>
        </authorList>
    </citation>
    <scope>NUCLEOTIDE SEQUENCE [LARGE SCALE GENOMIC DNA]</scope>
    <source>
        <strain evidence="11 12">DSM 23236</strain>
    </source>
</reference>
<dbReference type="Gene3D" id="1.10.287.950">
    <property type="entry name" value="Methyl-accepting chemotaxis protein"/>
    <property type="match status" value="1"/>
</dbReference>
<comment type="similarity">
    <text evidence="6">Belongs to the methyl-accepting chemotaxis (MCP) protein family.</text>
</comment>
<keyword evidence="5 7" id="KW-0807">Transducer</keyword>
<evidence type="ECO:0000256" key="3">
    <source>
        <dbReference type="ARBA" id="ARBA00022989"/>
    </source>
</evidence>
<keyword evidence="4 8" id="KW-0472">Membrane</keyword>
<evidence type="ECO:0000256" key="1">
    <source>
        <dbReference type="ARBA" id="ARBA00004141"/>
    </source>
</evidence>
<feature type="transmembrane region" description="Helical" evidence="8">
    <location>
        <begin position="22"/>
        <end position="46"/>
    </location>
</feature>
<evidence type="ECO:0000313" key="12">
    <source>
        <dbReference type="Proteomes" id="UP000192761"/>
    </source>
</evidence>
<proteinExistence type="inferred from homology"/>
<dbReference type="CDD" id="cd06225">
    <property type="entry name" value="HAMP"/>
    <property type="match status" value="1"/>
</dbReference>
<dbReference type="CDD" id="cd11386">
    <property type="entry name" value="MCP_signal"/>
    <property type="match status" value="1"/>
</dbReference>